<evidence type="ECO:0000256" key="3">
    <source>
        <dbReference type="ARBA" id="ARBA00012286"/>
    </source>
</evidence>
<feature type="compositionally biased region" description="Polar residues" evidence="9">
    <location>
        <begin position="101"/>
        <end position="110"/>
    </location>
</feature>
<comment type="pathway">
    <text evidence="2">Nitrogen metabolism; urea cycle; (N(omega)-L-arginino)succinate from L-aspartate and L-citrulline: step 1/1.</text>
</comment>
<dbReference type="PANTHER" id="PTHR11587">
    <property type="entry name" value="ARGININOSUCCINATE SYNTHASE"/>
    <property type="match status" value="1"/>
</dbReference>
<evidence type="ECO:0000259" key="11">
    <source>
        <dbReference type="Pfam" id="PF20979"/>
    </source>
</evidence>
<dbReference type="Proteomes" id="UP000677054">
    <property type="component" value="Unassembled WGS sequence"/>
</dbReference>
<evidence type="ECO:0000256" key="9">
    <source>
        <dbReference type="SAM" id="MobiDB-lite"/>
    </source>
</evidence>
<feature type="domain" description="Arginosuccinate synthase-like N-terminal" evidence="10">
    <location>
        <begin position="5"/>
        <end position="57"/>
    </location>
</feature>
<keyword evidence="7" id="KW-0547">Nucleotide-binding</keyword>
<evidence type="ECO:0000256" key="4">
    <source>
        <dbReference type="ARBA" id="ARBA00022571"/>
    </source>
</evidence>
<dbReference type="Pfam" id="PF00764">
    <property type="entry name" value="Arginosuc_synth"/>
    <property type="match status" value="1"/>
</dbReference>
<dbReference type="InterPro" id="IPR048267">
    <property type="entry name" value="Arginosuc_syn_N"/>
</dbReference>
<keyword evidence="13" id="KW-1185">Reference proteome</keyword>
<dbReference type="SUPFAM" id="SSF52402">
    <property type="entry name" value="Adenine nucleotide alpha hydrolases-like"/>
    <property type="match status" value="1"/>
</dbReference>
<dbReference type="GO" id="GO:0000050">
    <property type="term" value="P:urea cycle"/>
    <property type="evidence" value="ECO:0007669"/>
    <property type="project" value="UniProtKB-UniPathway"/>
</dbReference>
<feature type="compositionally biased region" description="Basic and acidic residues" evidence="9">
    <location>
        <begin position="212"/>
        <end position="223"/>
    </location>
</feature>
<evidence type="ECO:0000256" key="2">
    <source>
        <dbReference type="ARBA" id="ARBA00005154"/>
    </source>
</evidence>
<keyword evidence="5" id="KW-0436">Ligase</keyword>
<organism evidence="12">
    <name type="scientific">Darwinula stevensoni</name>
    <dbReference type="NCBI Taxonomy" id="69355"/>
    <lineage>
        <taxon>Eukaryota</taxon>
        <taxon>Metazoa</taxon>
        <taxon>Ecdysozoa</taxon>
        <taxon>Arthropoda</taxon>
        <taxon>Crustacea</taxon>
        <taxon>Oligostraca</taxon>
        <taxon>Ostracoda</taxon>
        <taxon>Podocopa</taxon>
        <taxon>Podocopida</taxon>
        <taxon>Darwinulocopina</taxon>
        <taxon>Darwinuloidea</taxon>
        <taxon>Darwinulidae</taxon>
        <taxon>Darwinula</taxon>
    </lineage>
</organism>
<dbReference type="InterPro" id="IPR024074">
    <property type="entry name" value="AS_cat/multimer_dom_body"/>
</dbReference>
<dbReference type="Gene3D" id="3.90.1260.10">
    <property type="entry name" value="Argininosuccinate synthetase, chain A, domain 2"/>
    <property type="match status" value="1"/>
</dbReference>
<dbReference type="EMBL" id="CAJPEV010010367">
    <property type="protein sequence ID" value="CAG0905971.1"/>
    <property type="molecule type" value="Genomic_DNA"/>
</dbReference>
<gene>
    <name evidence="12" type="ORF">DSTB1V02_LOCUS14289</name>
</gene>
<dbReference type="EMBL" id="LR909885">
    <property type="protein sequence ID" value="CAD7254543.1"/>
    <property type="molecule type" value="Genomic_DNA"/>
</dbReference>
<keyword evidence="6" id="KW-0028">Amino-acid biosynthesis</keyword>
<evidence type="ECO:0000313" key="12">
    <source>
        <dbReference type="EMBL" id="CAD7254543.1"/>
    </source>
</evidence>
<reference evidence="12" key="1">
    <citation type="submission" date="2020-11" db="EMBL/GenBank/DDBJ databases">
        <authorList>
            <person name="Tran Van P."/>
        </authorList>
    </citation>
    <scope>NUCLEOTIDE SEQUENCE</scope>
</reference>
<evidence type="ECO:0000256" key="7">
    <source>
        <dbReference type="ARBA" id="ARBA00022741"/>
    </source>
</evidence>
<dbReference type="InterPro" id="IPR014729">
    <property type="entry name" value="Rossmann-like_a/b/a_fold"/>
</dbReference>
<accession>A0A7R9AII0</accession>
<dbReference type="GO" id="GO:0000053">
    <property type="term" value="P:argininosuccinate metabolic process"/>
    <property type="evidence" value="ECO:0007669"/>
    <property type="project" value="TreeGrafter"/>
</dbReference>
<evidence type="ECO:0000256" key="8">
    <source>
        <dbReference type="ARBA" id="ARBA00022840"/>
    </source>
</evidence>
<feature type="region of interest" description="Disordered" evidence="9">
    <location>
        <begin position="53"/>
        <end position="120"/>
    </location>
</feature>
<dbReference type="OrthoDB" id="1688907at2759"/>
<sequence>MDKTVILAYSGGLDTSCILAWLIEQGYKVVAYTGNVGQEEDFDELKKKALNIGATEVSPPPPPRTSARSGCGQRTEGQPLARLGRDRDVMDDAAVGRQARLANSTTSSMTYRAPSLPGSRSTGIENACNLFRSSFSDSMMDPASRPRGDTGGDRRPAIRVRGGLHIPRPGREPRVRKQVPAGDVPGQAMPRQGDDEGGCGQGSPVRLARGHGKGERPGPIRTRLLRDRPVRAGELFTGGRNRGLGSVSRRIKMTPLSEFVRLGKKSEASSGISVLSQVIAPWRMREFVERFRGRKDLMAYAEKRGIPVPVTPSAPWSMDANLMHISYESGILEDPSCSPPSDLYQMTVAPEKAIDQPQFVRVHFVKGSESFSTFAPLVV</sequence>
<dbReference type="InterPro" id="IPR018223">
    <property type="entry name" value="Arginosuc_synth_CS"/>
</dbReference>
<dbReference type="GO" id="GO:0005737">
    <property type="term" value="C:cytoplasm"/>
    <property type="evidence" value="ECO:0007669"/>
    <property type="project" value="TreeGrafter"/>
</dbReference>
<keyword evidence="4" id="KW-0055">Arginine biosynthesis</keyword>
<feature type="domain" description="Arginosuccinate synthase C-terminal" evidence="11">
    <location>
        <begin position="316"/>
        <end position="367"/>
    </location>
</feature>
<dbReference type="Gene3D" id="3.40.50.620">
    <property type="entry name" value="HUPs"/>
    <property type="match status" value="2"/>
</dbReference>
<protein>
    <recommendedName>
        <fullName evidence="3">argininosuccinate synthase</fullName>
        <ecNumber evidence="3">6.3.4.5</ecNumber>
    </recommendedName>
</protein>
<evidence type="ECO:0000256" key="1">
    <source>
        <dbReference type="ARBA" id="ARBA00004967"/>
    </source>
</evidence>
<dbReference type="Pfam" id="PF20979">
    <property type="entry name" value="Arginosuc_syn_C"/>
    <property type="match status" value="1"/>
</dbReference>
<dbReference type="GO" id="GO:0004055">
    <property type="term" value="F:argininosuccinate synthase activity"/>
    <property type="evidence" value="ECO:0007669"/>
    <property type="project" value="UniProtKB-EC"/>
</dbReference>
<dbReference type="GO" id="GO:0006526">
    <property type="term" value="P:L-arginine biosynthetic process"/>
    <property type="evidence" value="ECO:0007669"/>
    <property type="project" value="UniProtKB-UniPathway"/>
</dbReference>
<evidence type="ECO:0000313" key="13">
    <source>
        <dbReference type="Proteomes" id="UP000677054"/>
    </source>
</evidence>
<dbReference type="PANTHER" id="PTHR11587:SF2">
    <property type="entry name" value="ARGININOSUCCINATE SYNTHASE"/>
    <property type="match status" value="1"/>
</dbReference>
<dbReference type="UniPathway" id="UPA00068">
    <property type="reaction ID" value="UER00113"/>
</dbReference>
<dbReference type="GO" id="GO:0005524">
    <property type="term" value="F:ATP binding"/>
    <property type="evidence" value="ECO:0007669"/>
    <property type="project" value="UniProtKB-KW"/>
</dbReference>
<name>A0A7R9AII0_9CRUS</name>
<dbReference type="InterPro" id="IPR001518">
    <property type="entry name" value="Arginosuc_synth"/>
</dbReference>
<evidence type="ECO:0000256" key="6">
    <source>
        <dbReference type="ARBA" id="ARBA00022605"/>
    </source>
</evidence>
<proteinExistence type="predicted"/>
<evidence type="ECO:0000259" key="10">
    <source>
        <dbReference type="Pfam" id="PF00764"/>
    </source>
</evidence>
<dbReference type="EC" id="6.3.4.5" evidence="3"/>
<keyword evidence="8" id="KW-0067">ATP-binding</keyword>
<dbReference type="SUPFAM" id="SSF69864">
    <property type="entry name" value="Argininosuccinate synthetase, C-terminal domain"/>
    <property type="match status" value="1"/>
</dbReference>
<evidence type="ECO:0000256" key="5">
    <source>
        <dbReference type="ARBA" id="ARBA00022598"/>
    </source>
</evidence>
<feature type="compositionally biased region" description="Basic and acidic residues" evidence="9">
    <location>
        <begin position="144"/>
        <end position="156"/>
    </location>
</feature>
<comment type="pathway">
    <text evidence="1">Amino-acid biosynthesis; L-arginine biosynthesis; L-arginine from L-ornithine and carbamoyl phosphate: step 2/3.</text>
</comment>
<dbReference type="PROSITE" id="PS00564">
    <property type="entry name" value="ARGININOSUCCIN_SYN_1"/>
    <property type="match status" value="1"/>
</dbReference>
<dbReference type="AlphaFoldDB" id="A0A7R9AII0"/>
<feature type="region of interest" description="Disordered" evidence="9">
    <location>
        <begin position="135"/>
        <end position="223"/>
    </location>
</feature>
<dbReference type="UniPathway" id="UPA00158">
    <property type="reaction ID" value="UER00272"/>
</dbReference>
<dbReference type="InterPro" id="IPR048268">
    <property type="entry name" value="Arginosuc_syn_C"/>
</dbReference>